<comment type="similarity">
    <text evidence="2">Belongs to the GSP F family.</text>
</comment>
<keyword evidence="5 7" id="KW-1133">Transmembrane helix</keyword>
<feature type="transmembrane region" description="Helical" evidence="7">
    <location>
        <begin position="163"/>
        <end position="189"/>
    </location>
</feature>
<evidence type="ECO:0000256" key="4">
    <source>
        <dbReference type="ARBA" id="ARBA00022692"/>
    </source>
</evidence>
<keyword evidence="4 7" id="KW-0812">Transmembrane</keyword>
<accession>A0A2A4H0N6</accession>
<feature type="transmembrane region" description="Helical" evidence="7">
    <location>
        <begin position="121"/>
        <end position="143"/>
    </location>
</feature>
<reference evidence="9 10" key="1">
    <citation type="journal article" date="2017" name="PLoS ONE">
        <title>Development of a real-time PCR for detection of Staphylococcus pseudintermedius using a novel automated comparison of whole-genome sequences.</title>
        <authorList>
            <person name="Verstappen K.M."/>
            <person name="Huijbregts L."/>
            <person name="Spaninks M."/>
            <person name="Wagenaar J.A."/>
            <person name="Fluit A.C."/>
            <person name="Duim B."/>
        </authorList>
    </citation>
    <scope>NUCLEOTIDE SEQUENCE [LARGE SCALE GENOMIC DNA]</scope>
    <source>
        <strain evidence="9 10">215070706401-1</strain>
    </source>
</reference>
<evidence type="ECO:0000256" key="5">
    <source>
        <dbReference type="ARBA" id="ARBA00022989"/>
    </source>
</evidence>
<feature type="domain" description="Type II secretion system protein GspF" evidence="8">
    <location>
        <begin position="224"/>
        <end position="345"/>
    </location>
</feature>
<dbReference type="Gene3D" id="1.20.81.30">
    <property type="entry name" value="Type II secretion system (T2SS), domain F"/>
    <property type="match status" value="2"/>
</dbReference>
<gene>
    <name evidence="9" type="ORF">B5C08_00960</name>
</gene>
<comment type="subcellular location">
    <subcellularLocation>
        <location evidence="1">Cell membrane</location>
        <topology evidence="1">Multi-pass membrane protein</topology>
    </subcellularLocation>
</comment>
<evidence type="ECO:0000256" key="6">
    <source>
        <dbReference type="ARBA" id="ARBA00023136"/>
    </source>
</evidence>
<evidence type="ECO:0000256" key="2">
    <source>
        <dbReference type="ARBA" id="ARBA00005745"/>
    </source>
</evidence>
<dbReference type="Pfam" id="PF00482">
    <property type="entry name" value="T2SSF"/>
    <property type="match status" value="2"/>
</dbReference>
<dbReference type="NCBIfam" id="NF041012">
    <property type="entry name" value="T4P_ComGB"/>
    <property type="match status" value="1"/>
</dbReference>
<dbReference type="EMBL" id="MWUU01000001">
    <property type="protein sequence ID" value="PCF57330.1"/>
    <property type="molecule type" value="Genomic_DNA"/>
</dbReference>
<dbReference type="RefSeq" id="WP_096591977.1">
    <property type="nucleotide sequence ID" value="NZ_MWRM01000001.1"/>
</dbReference>
<keyword evidence="6 7" id="KW-0472">Membrane</keyword>
<protein>
    <submittedName>
        <fullName evidence="9">Competence protein ComGB</fullName>
    </submittedName>
</protein>
<dbReference type="AlphaFoldDB" id="A0A2A4H0N6"/>
<dbReference type="Proteomes" id="UP000218335">
    <property type="component" value="Unassembled WGS sequence"/>
</dbReference>
<evidence type="ECO:0000256" key="1">
    <source>
        <dbReference type="ARBA" id="ARBA00004651"/>
    </source>
</evidence>
<keyword evidence="3" id="KW-1003">Cell membrane</keyword>
<dbReference type="InterPro" id="IPR018076">
    <property type="entry name" value="T2SS_GspF_dom"/>
</dbReference>
<feature type="transmembrane region" description="Helical" evidence="7">
    <location>
        <begin position="326"/>
        <end position="347"/>
    </location>
</feature>
<evidence type="ECO:0000313" key="9">
    <source>
        <dbReference type="EMBL" id="PCF57330.1"/>
    </source>
</evidence>
<comment type="caution">
    <text evidence="9">The sequence shown here is derived from an EMBL/GenBank/DDBJ whole genome shotgun (WGS) entry which is preliminary data.</text>
</comment>
<evidence type="ECO:0000256" key="7">
    <source>
        <dbReference type="SAM" id="Phobius"/>
    </source>
</evidence>
<name>A0A2A4H0N6_9STAP</name>
<dbReference type="PANTHER" id="PTHR30012:SF0">
    <property type="entry name" value="TYPE II SECRETION SYSTEM PROTEIN F-RELATED"/>
    <property type="match status" value="1"/>
</dbReference>
<dbReference type="PRINTS" id="PR00812">
    <property type="entry name" value="BCTERIALGSPF"/>
</dbReference>
<dbReference type="InterPro" id="IPR042094">
    <property type="entry name" value="T2SS_GspF_sf"/>
</dbReference>
<evidence type="ECO:0000259" key="8">
    <source>
        <dbReference type="Pfam" id="PF00482"/>
    </source>
</evidence>
<feature type="domain" description="Type II secretion system protein GspF" evidence="8">
    <location>
        <begin position="28"/>
        <end position="137"/>
    </location>
</feature>
<dbReference type="InterPro" id="IPR047692">
    <property type="entry name" value="T4P_ComGB"/>
</dbReference>
<evidence type="ECO:0000256" key="3">
    <source>
        <dbReference type="ARBA" id="ARBA00022475"/>
    </source>
</evidence>
<dbReference type="PANTHER" id="PTHR30012">
    <property type="entry name" value="GENERAL SECRETION PATHWAY PROTEIN"/>
    <property type="match status" value="1"/>
</dbReference>
<dbReference type="GO" id="GO:0005886">
    <property type="term" value="C:plasma membrane"/>
    <property type="evidence" value="ECO:0007669"/>
    <property type="project" value="UniProtKB-SubCell"/>
</dbReference>
<proteinExistence type="inferred from homology"/>
<organism evidence="9 10">
    <name type="scientific">Staphylococcus delphini</name>
    <dbReference type="NCBI Taxonomy" id="53344"/>
    <lineage>
        <taxon>Bacteria</taxon>
        <taxon>Bacillati</taxon>
        <taxon>Bacillota</taxon>
        <taxon>Bacilli</taxon>
        <taxon>Bacillales</taxon>
        <taxon>Staphylococcaceae</taxon>
        <taxon>Staphylococcus</taxon>
        <taxon>Staphylococcus intermedius group</taxon>
    </lineage>
</organism>
<dbReference type="InterPro" id="IPR003004">
    <property type="entry name" value="GspF/PilC"/>
</dbReference>
<evidence type="ECO:0000313" key="10">
    <source>
        <dbReference type="Proteomes" id="UP000218335"/>
    </source>
</evidence>
<sequence>MKRFYESIRFKRTLRQLHVQHLLIMERLYQLLLHGFTFAEAMLFIYEQLNIRHPTFENQLVEKLKGGANCYDIFQMFGYPETILMQLYFAERYGSLPETLKLCHQFYTKNRKLKKQLIKTIQYPIVLILIFLALIVTLNQTVMQQFDQMYETMQLNQSTLQHIVKVFIQNFPATFLIILLVIVATFYMVKLRLKHLPIERQVHFLTHLPIFKRYYKLFTTYHMTNQFVLFFRNGITLNDIVKIYLNQKANLFLQYVGHTLKEHLQRGESFSHILLQLDCFEPQFISYIKQGEKRDKLDIELEVYSTFLLDRIETLIHQHIKWIQPIMFAFIGILVLSVYLIMMLPVFEMMQAIKE</sequence>